<evidence type="ECO:0000313" key="1">
    <source>
        <dbReference type="EMBL" id="SAL48579.1"/>
    </source>
</evidence>
<organism evidence="1 2">
    <name type="scientific">Caballeronia choica</name>
    <dbReference type="NCBI Taxonomy" id="326476"/>
    <lineage>
        <taxon>Bacteria</taxon>
        <taxon>Pseudomonadati</taxon>
        <taxon>Pseudomonadota</taxon>
        <taxon>Betaproteobacteria</taxon>
        <taxon>Burkholderiales</taxon>
        <taxon>Burkholderiaceae</taxon>
        <taxon>Caballeronia</taxon>
    </lineage>
</organism>
<proteinExistence type="predicted"/>
<name>A0A158HX73_9BURK</name>
<evidence type="ECO:0000313" key="2">
    <source>
        <dbReference type="Proteomes" id="UP000054770"/>
    </source>
</evidence>
<sequence>MFYVSTLNFSASFRTLIEVLDLLQHDNRLSALEASEVSLSHAGHPLCVTKYNGRLTLRCSGHARHLFLALLDEIDGAYFRPAGERREAWQIRRSHWKLLHSLFDLASRPLHLFSSDQLRQADADAGGRGLDFRDLLETECERRFGFGYAGPAYEASGQRSGRHEVHVGYALAAARDVPADVLAEYSEQPFGSDMQWAKVLLDVPELRGAVPLAKLRPLLSLLRHTGTAISSDNAALLAMVMDLAPNEPTHVEVDDLLYRHGLIAPRTARNLLVAGGIGQTRLEVCRSASPDHGGRAA</sequence>
<dbReference type="AlphaFoldDB" id="A0A158HX73"/>
<keyword evidence="2" id="KW-1185">Reference proteome</keyword>
<dbReference type="OrthoDB" id="9114710at2"/>
<dbReference type="RefSeq" id="WP_087644550.1">
    <property type="nucleotide sequence ID" value="NZ_FCON02000020.1"/>
</dbReference>
<protein>
    <submittedName>
        <fullName evidence="1">Uncharacterized protein</fullName>
    </submittedName>
</protein>
<reference evidence="1" key="1">
    <citation type="submission" date="2016-01" db="EMBL/GenBank/DDBJ databases">
        <authorList>
            <person name="Peeters C."/>
        </authorList>
    </citation>
    <scope>NUCLEOTIDE SEQUENCE [LARGE SCALE GENOMIC DNA]</scope>
    <source>
        <strain evidence="1">LMG 22940</strain>
    </source>
</reference>
<accession>A0A158HX73</accession>
<dbReference type="Proteomes" id="UP000054770">
    <property type="component" value="Unassembled WGS sequence"/>
</dbReference>
<dbReference type="EMBL" id="FCON02000020">
    <property type="protein sequence ID" value="SAL48579.1"/>
    <property type="molecule type" value="Genomic_DNA"/>
</dbReference>
<comment type="caution">
    <text evidence="1">The sequence shown here is derived from an EMBL/GenBank/DDBJ whole genome shotgun (WGS) entry which is preliminary data.</text>
</comment>
<gene>
    <name evidence="1" type="ORF">AWB68_02382</name>
</gene>